<dbReference type="InterPro" id="IPR000719">
    <property type="entry name" value="Prot_kinase_dom"/>
</dbReference>
<keyword evidence="6" id="KW-0808">Transferase</keyword>
<sequence length="401" mass="42533">MAHDGSHVLGTVISTSKIGDGLAPLSIGGCMPPRSSTSGLSRASGDTLASFDEPPLTVQLDDEVLGSGQYATVRLGRLSTGGACAVKIAHKQDPDAVELAQIEAAALARVGGAPATVQCFGVVDLGAGVVEPWGQAAERMAKGQGQWGVVLELCHGSCWELMQRSRAAMGAELFFAWARQLTLALAALRSAGMAHKDIKPHNILLDRAGAVRLADFTAAEFSPAAVAAMRVRWEAFNPNSYPPYVDFSGTVPYSAPEALSPGLERTAQELHKIDVFSLGVTLYALFVSGRDPFASVKSGLEQMLLAGRGAFWEWEERQALAATPSAPQEASGGLARSLSLGRRLRRRQASQEFRTFLSGEPLPAGVEALLRAMTSPNPDQRPDASAILQALDEMELEIFEP</sequence>
<comment type="caution">
    <text evidence="6">The sequence shown here is derived from an EMBL/GenBank/DDBJ whole genome shotgun (WGS) entry which is preliminary data.</text>
</comment>
<evidence type="ECO:0000256" key="4">
    <source>
        <dbReference type="RuleBase" id="RU000304"/>
    </source>
</evidence>
<accession>A0A1Y1WCS2</accession>
<dbReference type="PROSITE" id="PS00108">
    <property type="entry name" value="PROTEIN_KINASE_ST"/>
    <property type="match status" value="1"/>
</dbReference>
<proteinExistence type="inferred from homology"/>
<dbReference type="RefSeq" id="XP_040744653.1">
    <property type="nucleotide sequence ID" value="XM_040883199.1"/>
</dbReference>
<evidence type="ECO:0000313" key="7">
    <source>
        <dbReference type="Proteomes" id="UP000193922"/>
    </source>
</evidence>
<evidence type="ECO:0000256" key="2">
    <source>
        <dbReference type="ARBA" id="ARBA00022840"/>
    </source>
</evidence>
<reference evidence="6 7" key="1">
    <citation type="submission" date="2016-07" db="EMBL/GenBank/DDBJ databases">
        <title>Pervasive Adenine N6-methylation of Active Genes in Fungi.</title>
        <authorList>
            <consortium name="DOE Joint Genome Institute"/>
            <person name="Mondo S.J."/>
            <person name="Dannebaum R.O."/>
            <person name="Kuo R.C."/>
            <person name="Labutti K."/>
            <person name="Haridas S."/>
            <person name="Kuo A."/>
            <person name="Salamov A."/>
            <person name="Ahrendt S.R."/>
            <person name="Lipzen A."/>
            <person name="Sullivan W."/>
            <person name="Andreopoulos W.B."/>
            <person name="Clum A."/>
            <person name="Lindquist E."/>
            <person name="Daum C."/>
            <person name="Ramamoorthy G.K."/>
            <person name="Gryganskyi A."/>
            <person name="Culley D."/>
            <person name="Magnuson J.K."/>
            <person name="James T.Y."/>
            <person name="O'Malley M.A."/>
            <person name="Stajich J.E."/>
            <person name="Spatafora J.W."/>
            <person name="Visel A."/>
            <person name="Grigoriev I.V."/>
        </authorList>
    </citation>
    <scope>NUCLEOTIDE SEQUENCE [LARGE SCALE GENOMIC DNA]</scope>
    <source>
        <strain evidence="6 7">ATCC 12442</strain>
    </source>
</reference>
<protein>
    <submittedName>
        <fullName evidence="6">Kinase-like protein</fullName>
    </submittedName>
</protein>
<dbReference type="EMBL" id="MCFD01000004">
    <property type="protein sequence ID" value="ORX71138.1"/>
    <property type="molecule type" value="Genomic_DNA"/>
</dbReference>
<dbReference type="GO" id="GO:0004674">
    <property type="term" value="F:protein serine/threonine kinase activity"/>
    <property type="evidence" value="ECO:0007669"/>
    <property type="project" value="UniProtKB-KW"/>
</dbReference>
<keyword evidence="6" id="KW-0418">Kinase</keyword>
<keyword evidence="2 3" id="KW-0067">ATP-binding</keyword>
<dbReference type="GO" id="GO:0005524">
    <property type="term" value="F:ATP binding"/>
    <property type="evidence" value="ECO:0007669"/>
    <property type="project" value="UniProtKB-UniRule"/>
</dbReference>
<dbReference type="Pfam" id="PF00069">
    <property type="entry name" value="Pkinase"/>
    <property type="match status" value="1"/>
</dbReference>
<feature type="binding site" evidence="3">
    <location>
        <position position="87"/>
    </location>
    <ligand>
        <name>ATP</name>
        <dbReference type="ChEBI" id="CHEBI:30616"/>
    </ligand>
</feature>
<dbReference type="PROSITE" id="PS00107">
    <property type="entry name" value="PROTEIN_KINASE_ATP"/>
    <property type="match status" value="1"/>
</dbReference>
<evidence type="ECO:0000256" key="1">
    <source>
        <dbReference type="ARBA" id="ARBA00022741"/>
    </source>
</evidence>
<dbReference type="AlphaFoldDB" id="A0A1Y1WCS2"/>
<dbReference type="InterPro" id="IPR017441">
    <property type="entry name" value="Protein_kinase_ATP_BS"/>
</dbReference>
<organism evidence="6 7">
    <name type="scientific">Linderina pennispora</name>
    <dbReference type="NCBI Taxonomy" id="61395"/>
    <lineage>
        <taxon>Eukaryota</taxon>
        <taxon>Fungi</taxon>
        <taxon>Fungi incertae sedis</taxon>
        <taxon>Zoopagomycota</taxon>
        <taxon>Kickxellomycotina</taxon>
        <taxon>Kickxellomycetes</taxon>
        <taxon>Kickxellales</taxon>
        <taxon>Kickxellaceae</taxon>
        <taxon>Linderina</taxon>
    </lineage>
</organism>
<dbReference type="OrthoDB" id="4062651at2759"/>
<dbReference type="InterPro" id="IPR011009">
    <property type="entry name" value="Kinase-like_dom_sf"/>
</dbReference>
<evidence type="ECO:0000313" key="6">
    <source>
        <dbReference type="EMBL" id="ORX71138.1"/>
    </source>
</evidence>
<feature type="domain" description="Protein kinase" evidence="5">
    <location>
        <begin position="59"/>
        <end position="401"/>
    </location>
</feature>
<comment type="similarity">
    <text evidence="4">Belongs to the protein kinase superfamily.</text>
</comment>
<dbReference type="InterPro" id="IPR008271">
    <property type="entry name" value="Ser/Thr_kinase_AS"/>
</dbReference>
<evidence type="ECO:0000259" key="5">
    <source>
        <dbReference type="PROSITE" id="PS50011"/>
    </source>
</evidence>
<gene>
    <name evidence="6" type="ORF">DL89DRAFT_120042</name>
</gene>
<keyword evidence="4" id="KW-0723">Serine/threonine-protein kinase</keyword>
<dbReference type="InterPro" id="IPR051681">
    <property type="entry name" value="Ser/Thr_Kinases-Pseudokinases"/>
</dbReference>
<dbReference type="Gene3D" id="1.10.510.10">
    <property type="entry name" value="Transferase(Phosphotransferase) domain 1"/>
    <property type="match status" value="1"/>
</dbReference>
<dbReference type="SMART" id="SM00220">
    <property type="entry name" value="S_TKc"/>
    <property type="match status" value="1"/>
</dbReference>
<dbReference type="GeneID" id="63799847"/>
<keyword evidence="7" id="KW-1185">Reference proteome</keyword>
<dbReference type="SUPFAM" id="SSF56112">
    <property type="entry name" value="Protein kinase-like (PK-like)"/>
    <property type="match status" value="1"/>
</dbReference>
<dbReference type="PROSITE" id="PS50011">
    <property type="entry name" value="PROTEIN_KINASE_DOM"/>
    <property type="match status" value="1"/>
</dbReference>
<name>A0A1Y1WCS2_9FUNG</name>
<dbReference type="PANTHER" id="PTHR44329">
    <property type="entry name" value="SERINE/THREONINE-PROTEIN KINASE TNNI3K-RELATED"/>
    <property type="match status" value="1"/>
</dbReference>
<evidence type="ECO:0000256" key="3">
    <source>
        <dbReference type="PROSITE-ProRule" id="PRU10141"/>
    </source>
</evidence>
<keyword evidence="1 3" id="KW-0547">Nucleotide-binding</keyword>
<dbReference type="Proteomes" id="UP000193922">
    <property type="component" value="Unassembled WGS sequence"/>
</dbReference>